<organism evidence="1 2">
    <name type="scientific">Candidatus Wolfebacteria bacterium GW2011_GWC2_39_22</name>
    <dbReference type="NCBI Taxonomy" id="1619013"/>
    <lineage>
        <taxon>Bacteria</taxon>
        <taxon>Candidatus Wolfeibacteriota</taxon>
    </lineage>
</organism>
<comment type="caution">
    <text evidence="1">The sequence shown here is derived from an EMBL/GenBank/DDBJ whole genome shotgun (WGS) entry which is preliminary data.</text>
</comment>
<dbReference type="Proteomes" id="UP000034665">
    <property type="component" value="Unassembled WGS sequence"/>
</dbReference>
<accession>A0A0G0RH68</accession>
<evidence type="ECO:0000313" key="1">
    <source>
        <dbReference type="EMBL" id="KKR13017.1"/>
    </source>
</evidence>
<evidence type="ECO:0000313" key="2">
    <source>
        <dbReference type="Proteomes" id="UP000034665"/>
    </source>
</evidence>
<reference evidence="1 2" key="1">
    <citation type="journal article" date="2015" name="Nature">
        <title>rRNA introns, odd ribosomes, and small enigmatic genomes across a large radiation of phyla.</title>
        <authorList>
            <person name="Brown C.T."/>
            <person name="Hug L.A."/>
            <person name="Thomas B.C."/>
            <person name="Sharon I."/>
            <person name="Castelle C.J."/>
            <person name="Singh A."/>
            <person name="Wilkins M.J."/>
            <person name="Williams K.H."/>
            <person name="Banfield J.F."/>
        </authorList>
    </citation>
    <scope>NUCLEOTIDE SEQUENCE [LARGE SCALE GENOMIC DNA]</scope>
</reference>
<name>A0A0G0RH68_9BACT</name>
<protein>
    <submittedName>
        <fullName evidence="1">Uncharacterized protein</fullName>
    </submittedName>
</protein>
<gene>
    <name evidence="1" type="ORF">UT41_C0001G0561</name>
</gene>
<dbReference type="AlphaFoldDB" id="A0A0G0RH68"/>
<dbReference type="EMBL" id="LBWR01000001">
    <property type="protein sequence ID" value="KKR13017.1"/>
    <property type="molecule type" value="Genomic_DNA"/>
</dbReference>
<sequence>MEAFMVNFRSDGRGAGGCIIAEDIKELRAKHPNVLVLDAFACGGLTLSYIAGEEKSDHRALLEMFLGMAYFANSKTTGPDCYQTSWHREQETWGARIHTIIDQEGGRGAMVPG</sequence>
<proteinExistence type="predicted"/>